<dbReference type="Gene3D" id="2.60.120.920">
    <property type="match status" value="1"/>
</dbReference>
<organism evidence="2 3">
    <name type="scientific">Hibiscus sabdariffa</name>
    <name type="common">roselle</name>
    <dbReference type="NCBI Taxonomy" id="183260"/>
    <lineage>
        <taxon>Eukaryota</taxon>
        <taxon>Viridiplantae</taxon>
        <taxon>Streptophyta</taxon>
        <taxon>Embryophyta</taxon>
        <taxon>Tracheophyta</taxon>
        <taxon>Spermatophyta</taxon>
        <taxon>Magnoliopsida</taxon>
        <taxon>eudicotyledons</taxon>
        <taxon>Gunneridae</taxon>
        <taxon>Pentapetalae</taxon>
        <taxon>rosids</taxon>
        <taxon>malvids</taxon>
        <taxon>Malvales</taxon>
        <taxon>Malvaceae</taxon>
        <taxon>Malvoideae</taxon>
        <taxon>Hibiscus</taxon>
    </lineage>
</organism>
<dbReference type="InterPro" id="IPR013320">
    <property type="entry name" value="ConA-like_dom_sf"/>
</dbReference>
<feature type="domain" description="B30.2/SPRY" evidence="1">
    <location>
        <begin position="34"/>
        <end position="225"/>
    </location>
</feature>
<dbReference type="EMBL" id="JBBPBN010000645">
    <property type="protein sequence ID" value="KAK8483532.1"/>
    <property type="molecule type" value="Genomic_DNA"/>
</dbReference>
<dbReference type="CDD" id="cd12885">
    <property type="entry name" value="SPRY_RanBP_like"/>
    <property type="match status" value="1"/>
</dbReference>
<evidence type="ECO:0000259" key="1">
    <source>
        <dbReference type="PROSITE" id="PS50188"/>
    </source>
</evidence>
<dbReference type="InterPro" id="IPR001870">
    <property type="entry name" value="B30.2/SPRY"/>
</dbReference>
<evidence type="ECO:0000313" key="3">
    <source>
        <dbReference type="Proteomes" id="UP001396334"/>
    </source>
</evidence>
<protein>
    <recommendedName>
        <fullName evidence="1">B30.2/SPRY domain-containing protein</fullName>
    </recommendedName>
</protein>
<dbReference type="Proteomes" id="UP001396334">
    <property type="component" value="Unassembled WGS sequence"/>
</dbReference>
<accession>A0ABR1ZS54</accession>
<gene>
    <name evidence="2" type="ORF">V6N11_001689</name>
</gene>
<dbReference type="InterPro" id="IPR043136">
    <property type="entry name" value="B30.2/SPRY_sf"/>
</dbReference>
<dbReference type="SUPFAM" id="SSF49899">
    <property type="entry name" value="Concanavalin A-like lectins/glucanases"/>
    <property type="match status" value="1"/>
</dbReference>
<comment type="caution">
    <text evidence="2">The sequence shown here is derived from an EMBL/GenBank/DDBJ whole genome shotgun (WGS) entry which is preliminary data.</text>
</comment>
<dbReference type="PANTHER" id="PTHR12864">
    <property type="entry name" value="RAN BINDING PROTEIN 9-RELATED"/>
    <property type="match status" value="1"/>
</dbReference>
<proteinExistence type="predicted"/>
<sequence>MNSSSSNNGESNNEKISSFDCINRDLGLYFLELARLGSSKATTEMEEEDEEAPKKLNTINSSGGFLVATPDKLSVRYTNVSLHGHDVGVVQANKPAPVKCLLYYFEIYVKDAGAKGQIAIGFTNEGFKMRRQPGWEINSCGYHGDDGLLYRGQGKGDAFGPTYTTGDTVGGGINYISQEFFFTKNGVLVGTVCKEKEMKGRRFPTIAVHRQNEEYAHLLFLYIKFSFICSDK</sequence>
<reference evidence="2 3" key="1">
    <citation type="journal article" date="2024" name="G3 (Bethesda)">
        <title>Genome assembly of Hibiscus sabdariffa L. provides insights into metabolisms of medicinal natural products.</title>
        <authorList>
            <person name="Kim T."/>
        </authorList>
    </citation>
    <scope>NUCLEOTIDE SEQUENCE [LARGE SCALE GENOMIC DNA]</scope>
    <source>
        <strain evidence="2">TK-2024</strain>
        <tissue evidence="2">Old leaves</tissue>
    </source>
</reference>
<name>A0ABR1ZS54_9ROSI</name>
<dbReference type="PROSITE" id="PS50188">
    <property type="entry name" value="B302_SPRY"/>
    <property type="match status" value="1"/>
</dbReference>
<keyword evidence="3" id="KW-1185">Reference proteome</keyword>
<dbReference type="InterPro" id="IPR044736">
    <property type="entry name" value="Gid1/RanBPM/SPLA_SPRY"/>
</dbReference>
<dbReference type="Pfam" id="PF00622">
    <property type="entry name" value="SPRY"/>
    <property type="match status" value="1"/>
</dbReference>
<evidence type="ECO:0000313" key="2">
    <source>
        <dbReference type="EMBL" id="KAK8483532.1"/>
    </source>
</evidence>
<dbReference type="SMART" id="SM00449">
    <property type="entry name" value="SPRY"/>
    <property type="match status" value="1"/>
</dbReference>
<dbReference type="InterPro" id="IPR003877">
    <property type="entry name" value="SPRY_dom"/>
</dbReference>
<dbReference type="InterPro" id="IPR050618">
    <property type="entry name" value="Ubq-SigPath_Reg"/>
</dbReference>